<dbReference type="GO" id="GO:0000981">
    <property type="term" value="F:DNA-binding transcription factor activity, RNA polymerase II-specific"/>
    <property type="evidence" value="ECO:0007669"/>
    <property type="project" value="TreeGrafter"/>
</dbReference>
<comment type="caution">
    <text evidence="11">The sequence shown here is derived from an EMBL/GenBank/DDBJ whole genome shotgun (WGS) entry which is preliminary data.</text>
</comment>
<evidence type="ECO:0000256" key="5">
    <source>
        <dbReference type="PROSITE-ProRule" id="PRU00035"/>
    </source>
</evidence>
<organism evidence="11 12">
    <name type="scientific">Atractosteus spatula</name>
    <name type="common">Alligator gar</name>
    <name type="synonym">Lepisosteus spatula</name>
    <dbReference type="NCBI Taxonomy" id="7917"/>
    <lineage>
        <taxon>Eukaryota</taxon>
        <taxon>Metazoa</taxon>
        <taxon>Chordata</taxon>
        <taxon>Craniata</taxon>
        <taxon>Vertebrata</taxon>
        <taxon>Euteleostomi</taxon>
        <taxon>Actinopterygii</taxon>
        <taxon>Neopterygii</taxon>
        <taxon>Holostei</taxon>
        <taxon>Semionotiformes</taxon>
        <taxon>Lepisosteidae</taxon>
        <taxon>Atractosteus</taxon>
    </lineage>
</organism>
<dbReference type="PROSITE" id="PS50016">
    <property type="entry name" value="ZF_PHD_2"/>
    <property type="match status" value="1"/>
</dbReference>
<dbReference type="Gene3D" id="1.20.920.10">
    <property type="entry name" value="Bromodomain-like"/>
    <property type="match status" value="1"/>
</dbReference>
<dbReference type="PROSITE" id="PS50864">
    <property type="entry name" value="SAND"/>
    <property type="match status" value="2"/>
</dbReference>
<dbReference type="GO" id="GO:0005634">
    <property type="term" value="C:nucleus"/>
    <property type="evidence" value="ECO:0007669"/>
    <property type="project" value="TreeGrafter"/>
</dbReference>
<dbReference type="SMART" id="SM00297">
    <property type="entry name" value="BROMO"/>
    <property type="match status" value="1"/>
</dbReference>
<dbReference type="Proteomes" id="UP000736164">
    <property type="component" value="Unassembled WGS sequence"/>
</dbReference>
<gene>
    <name evidence="11" type="primary">Sp140l</name>
    <name evidence="11" type="ORF">GTO95_0000163</name>
</gene>
<reference evidence="11" key="1">
    <citation type="journal article" date="2021" name="Cell">
        <title>Tracing the genetic footprints of vertebrate landing in non-teleost ray-finned fishes.</title>
        <authorList>
            <person name="Bi X."/>
            <person name="Wang K."/>
            <person name="Yang L."/>
            <person name="Pan H."/>
            <person name="Jiang H."/>
            <person name="Wei Q."/>
            <person name="Fang M."/>
            <person name="Yu H."/>
            <person name="Zhu C."/>
            <person name="Cai Y."/>
            <person name="He Y."/>
            <person name="Gan X."/>
            <person name="Zeng H."/>
            <person name="Yu D."/>
            <person name="Zhu Y."/>
            <person name="Jiang H."/>
            <person name="Qiu Q."/>
            <person name="Yang H."/>
            <person name="Zhang Y.E."/>
            <person name="Wang W."/>
            <person name="Zhu M."/>
            <person name="He S."/>
            <person name="Zhang G."/>
        </authorList>
    </citation>
    <scope>NUCLEOTIDE SEQUENCE</scope>
    <source>
        <strain evidence="11">Allg_001</strain>
    </source>
</reference>
<dbReference type="Pfam" id="PF00439">
    <property type="entry name" value="Bromodomain"/>
    <property type="match status" value="1"/>
</dbReference>
<evidence type="ECO:0000313" key="11">
    <source>
        <dbReference type="EMBL" id="MBN3323427.1"/>
    </source>
</evidence>
<dbReference type="Gene3D" id="3.30.40.10">
    <property type="entry name" value="Zinc/RING finger domain, C3HC4 (zinc finger)"/>
    <property type="match status" value="1"/>
</dbReference>
<dbReference type="InterPro" id="IPR036427">
    <property type="entry name" value="Bromodomain-like_sf"/>
</dbReference>
<feature type="compositionally biased region" description="Acidic residues" evidence="7">
    <location>
        <begin position="249"/>
        <end position="261"/>
    </location>
</feature>
<dbReference type="InterPro" id="IPR010919">
    <property type="entry name" value="SAND-like_dom_sf"/>
</dbReference>
<dbReference type="PANTHER" id="PTHR46386:SF1">
    <property type="entry name" value="NUCLEAR BODY PROTEIN SP140-LIKE PROTEIN"/>
    <property type="match status" value="1"/>
</dbReference>
<evidence type="ECO:0000256" key="3">
    <source>
        <dbReference type="ARBA" id="ARBA00022833"/>
    </source>
</evidence>
<feature type="region of interest" description="Disordered" evidence="7">
    <location>
        <begin position="62"/>
        <end position="112"/>
    </location>
</feature>
<feature type="domain" description="PHD-type" evidence="9">
    <location>
        <begin position="369"/>
        <end position="419"/>
    </location>
</feature>
<keyword evidence="1" id="KW-0479">Metal-binding</keyword>
<dbReference type="EMBL" id="JAAWVO010065167">
    <property type="protein sequence ID" value="MBN3323427.1"/>
    <property type="molecule type" value="Genomic_DNA"/>
</dbReference>
<dbReference type="SUPFAM" id="SSF63763">
    <property type="entry name" value="SAND domain-like"/>
    <property type="match status" value="2"/>
</dbReference>
<dbReference type="InterPro" id="IPR000770">
    <property type="entry name" value="SAND_dom"/>
</dbReference>
<evidence type="ECO:0000256" key="6">
    <source>
        <dbReference type="PROSITE-ProRule" id="PRU00146"/>
    </source>
</evidence>
<dbReference type="PROSITE" id="PS50014">
    <property type="entry name" value="BROMODOMAIN_2"/>
    <property type="match status" value="1"/>
</dbReference>
<accession>A0A8J7P113</accession>
<dbReference type="InterPro" id="IPR011011">
    <property type="entry name" value="Znf_FYVE_PHD"/>
</dbReference>
<dbReference type="PRINTS" id="PR00503">
    <property type="entry name" value="BROMODOMAIN"/>
</dbReference>
<evidence type="ECO:0000313" key="12">
    <source>
        <dbReference type="Proteomes" id="UP000736164"/>
    </source>
</evidence>
<feature type="non-terminal residue" evidence="11">
    <location>
        <position position="1"/>
    </location>
</feature>
<feature type="domain" description="SAND" evidence="10">
    <location>
        <begin position="265"/>
        <end position="346"/>
    </location>
</feature>
<dbReference type="GO" id="GO:0008270">
    <property type="term" value="F:zinc ion binding"/>
    <property type="evidence" value="ECO:0007669"/>
    <property type="project" value="UniProtKB-KW"/>
</dbReference>
<dbReference type="InterPro" id="IPR013083">
    <property type="entry name" value="Znf_RING/FYVE/PHD"/>
</dbReference>
<dbReference type="Gene3D" id="3.10.390.10">
    <property type="entry name" value="SAND domain-like"/>
    <property type="match status" value="2"/>
</dbReference>
<protein>
    <submittedName>
        <fullName evidence="11">SP14L protein</fullName>
    </submittedName>
</protein>
<dbReference type="InterPro" id="IPR001965">
    <property type="entry name" value="Znf_PHD"/>
</dbReference>
<dbReference type="AlphaFoldDB" id="A0A8J7P113"/>
<keyword evidence="12" id="KW-1185">Reference proteome</keyword>
<feature type="compositionally biased region" description="Basic and acidic residues" evidence="7">
    <location>
        <begin position="62"/>
        <end position="84"/>
    </location>
</feature>
<proteinExistence type="predicted"/>
<keyword evidence="4 5" id="KW-0103">Bromodomain</keyword>
<dbReference type="SUPFAM" id="SSF47370">
    <property type="entry name" value="Bromodomain"/>
    <property type="match status" value="1"/>
</dbReference>
<feature type="domain" description="SAND" evidence="10">
    <location>
        <begin position="118"/>
        <end position="196"/>
    </location>
</feature>
<dbReference type="GO" id="GO:0003677">
    <property type="term" value="F:DNA binding"/>
    <property type="evidence" value="ECO:0007669"/>
    <property type="project" value="InterPro"/>
</dbReference>
<feature type="domain" description="Bromo" evidence="8">
    <location>
        <begin position="471"/>
        <end position="524"/>
    </location>
</feature>
<dbReference type="SMART" id="SM00258">
    <property type="entry name" value="SAND"/>
    <property type="match status" value="2"/>
</dbReference>
<feature type="non-terminal residue" evidence="11">
    <location>
        <position position="544"/>
    </location>
</feature>
<evidence type="ECO:0000259" key="10">
    <source>
        <dbReference type="PROSITE" id="PS50864"/>
    </source>
</evidence>
<dbReference type="Pfam" id="PF00628">
    <property type="entry name" value="PHD"/>
    <property type="match status" value="1"/>
</dbReference>
<dbReference type="PANTHER" id="PTHR46386">
    <property type="entry name" value="NUCLEAR BODY PROTEIN SP140"/>
    <property type="match status" value="1"/>
</dbReference>
<evidence type="ECO:0000256" key="2">
    <source>
        <dbReference type="ARBA" id="ARBA00022771"/>
    </source>
</evidence>
<evidence type="ECO:0000256" key="4">
    <source>
        <dbReference type="ARBA" id="ARBA00023117"/>
    </source>
</evidence>
<name>A0A8J7P113_ATRSP</name>
<evidence type="ECO:0000259" key="9">
    <source>
        <dbReference type="PROSITE" id="PS50016"/>
    </source>
</evidence>
<dbReference type="CDD" id="cd15541">
    <property type="entry name" value="PHD_TIF1_like"/>
    <property type="match status" value="1"/>
</dbReference>
<evidence type="ECO:0000256" key="1">
    <source>
        <dbReference type="ARBA" id="ARBA00022723"/>
    </source>
</evidence>
<dbReference type="SUPFAM" id="SSF57903">
    <property type="entry name" value="FYVE/PHD zinc finger"/>
    <property type="match status" value="1"/>
</dbReference>
<keyword evidence="3" id="KW-0862">Zinc</keyword>
<dbReference type="InterPro" id="IPR043563">
    <property type="entry name" value="Sp110/Sp140/Sp140L-like"/>
</dbReference>
<sequence length="544" mass="61999">MKSRERRERALYKLLDWLGRERPQRVIAFWKCLFADHIVHVYPTLKLIRSSIIDGSLEKLLQTEEKPEESKDKDKDMDKDKEEPGPSSPAKSQKRKRPQKPVYGSPLRKSEADPAEPIWTWPLYKASLPVSCGTKSGTLDRGKLARGESCILSEGQWFTPSAFEEFAGKKSFKNWKLSIRCRNTALIKLIQEGHLTSPGFKRSRRSDEDSVTKPSCVKKKTPSPRAARGRKRVFGSKWRDSSPSASDTPSEEEEEEGDEGEAGVGDEVSMFLRDRLPVTCGSAAGSLQRDRFASGTCGKCIRTEEKWVTPTDFLKEDPTVKEGSWQRSILCLGEPLRYLIERRVLVVHSIKCKCKACSTTDADRWQDNDDDCYVCCSRGSLVCCDECPRAFHHDCHVPSVEESPPGDTEKWICSYCSLREVQQSSRGDPLSLPELLRSDITQYLSQCHYLLLYLYKADNHRVFAPNPCHTVEGYADVIESPMWLDKVKDTLQSERYHTVGQFATDIELIFENCARFNQDNEFGEMGAKLRDVFEEEFKKVFAVD</sequence>
<dbReference type="Pfam" id="PF01342">
    <property type="entry name" value="SAND"/>
    <property type="match status" value="2"/>
</dbReference>
<evidence type="ECO:0000256" key="7">
    <source>
        <dbReference type="SAM" id="MobiDB-lite"/>
    </source>
</evidence>
<feature type="region of interest" description="Disordered" evidence="7">
    <location>
        <begin position="197"/>
        <end position="264"/>
    </location>
</feature>
<keyword evidence="2 6" id="KW-0863">Zinc-finger</keyword>
<dbReference type="InterPro" id="IPR001487">
    <property type="entry name" value="Bromodomain"/>
</dbReference>
<dbReference type="SMART" id="SM00249">
    <property type="entry name" value="PHD"/>
    <property type="match status" value="1"/>
</dbReference>
<dbReference type="InterPro" id="IPR019787">
    <property type="entry name" value="Znf_PHD-finger"/>
</dbReference>
<evidence type="ECO:0000259" key="8">
    <source>
        <dbReference type="PROSITE" id="PS50014"/>
    </source>
</evidence>
<feature type="compositionally biased region" description="Basic residues" evidence="7">
    <location>
        <begin position="216"/>
        <end position="234"/>
    </location>
</feature>